<dbReference type="Pfam" id="PF26168">
    <property type="entry name" value="Glyco_transf_N"/>
    <property type="match status" value="1"/>
</dbReference>
<gene>
    <name evidence="5" type="ORF">G2W53_031974</name>
</gene>
<evidence type="ECO:0000313" key="6">
    <source>
        <dbReference type="Proteomes" id="UP000634136"/>
    </source>
</evidence>
<keyword evidence="2" id="KW-0328">Glycosyltransferase</keyword>
<evidence type="ECO:0000256" key="3">
    <source>
        <dbReference type="ARBA" id="ARBA00022679"/>
    </source>
</evidence>
<dbReference type="InterPro" id="IPR058980">
    <property type="entry name" value="Glyco_transf_N"/>
</dbReference>
<organism evidence="5 6">
    <name type="scientific">Senna tora</name>
    <dbReference type="NCBI Taxonomy" id="362788"/>
    <lineage>
        <taxon>Eukaryota</taxon>
        <taxon>Viridiplantae</taxon>
        <taxon>Streptophyta</taxon>
        <taxon>Embryophyta</taxon>
        <taxon>Tracheophyta</taxon>
        <taxon>Spermatophyta</taxon>
        <taxon>Magnoliopsida</taxon>
        <taxon>eudicotyledons</taxon>
        <taxon>Gunneridae</taxon>
        <taxon>Pentapetalae</taxon>
        <taxon>rosids</taxon>
        <taxon>fabids</taxon>
        <taxon>Fabales</taxon>
        <taxon>Fabaceae</taxon>
        <taxon>Caesalpinioideae</taxon>
        <taxon>Cassia clade</taxon>
        <taxon>Senna</taxon>
    </lineage>
</organism>
<comment type="caution">
    <text evidence="5">The sequence shown here is derived from an EMBL/GenBank/DDBJ whole genome shotgun (WGS) entry which is preliminary data.</text>
</comment>
<proteinExistence type="inferred from homology"/>
<dbReference type="PANTHER" id="PTHR48047:SF45">
    <property type="entry name" value="SCOPOLETIN GLUCOSYLTRANSFERASE-LIKE"/>
    <property type="match status" value="1"/>
</dbReference>
<evidence type="ECO:0000313" key="5">
    <source>
        <dbReference type="EMBL" id="KAF7810998.1"/>
    </source>
</evidence>
<comment type="similarity">
    <text evidence="1">Belongs to the UDP-glycosyltransferase family.</text>
</comment>
<dbReference type="Pfam" id="PF00201">
    <property type="entry name" value="UDPGT"/>
    <property type="match status" value="1"/>
</dbReference>
<sequence>MASENQKLHVFLFPFLAQGHMLPMVDLARLFTTRGVQTTIVTTPMNLPIISRTIGQPKTISHDDDQDSSDNNIIKTLTIKFPSLESGLPEGCENADSLPSRSLLPNFFKAVQMLQEPLEQLLLQHQPDCLIVNMFFTWATDSAAKFGIPTIVFQGCNSFALCAQEYVGLHKPYKNVSSDSEPFVIPNLPGPEIKMTRTEIPEFIMNDDDKYGKMRKAMSEAELKSFGVIVNSFYEMEGVYADHYKKVLGRKAWSIGPVSLSNRDVKEKANRGREASIDEQDCLKWLDSKTPNSVIYVCFGSMGKFSKSQLKELAMGLEASGQNFIWVVRGSNPEEEKEWLPEGFEERMEGKGLIIRGWAPQVLILDHEAVGGFVTHCGWNSTLEGISGGVAMVTWPSSADQFYNEKFVTEVLRTGVGVGVKKWGMTEGDDVRKETIEKAIRRIMEEDGAEEMRNRAKRFGEMAKEAVKEGGSSYLDLNALIQELRSNRH</sequence>
<dbReference type="Proteomes" id="UP000634136">
    <property type="component" value="Unassembled WGS sequence"/>
</dbReference>
<keyword evidence="3 5" id="KW-0808">Transferase</keyword>
<feature type="domain" description="Glycosyltransferase N-terminal" evidence="4">
    <location>
        <begin position="8"/>
        <end position="258"/>
    </location>
</feature>
<keyword evidence="6" id="KW-1185">Reference proteome</keyword>
<evidence type="ECO:0000256" key="2">
    <source>
        <dbReference type="ARBA" id="ARBA00022676"/>
    </source>
</evidence>
<dbReference type="FunFam" id="3.40.50.2000:FF:000071">
    <property type="entry name" value="Glycosyltransferase"/>
    <property type="match status" value="1"/>
</dbReference>
<dbReference type="FunFam" id="3.40.50.2000:FF:000047">
    <property type="entry name" value="Glycosyltransferase"/>
    <property type="match status" value="1"/>
</dbReference>
<dbReference type="OrthoDB" id="5835829at2759"/>
<evidence type="ECO:0000256" key="1">
    <source>
        <dbReference type="ARBA" id="ARBA00009995"/>
    </source>
</evidence>
<evidence type="ECO:0000259" key="4">
    <source>
        <dbReference type="Pfam" id="PF26168"/>
    </source>
</evidence>
<name>A0A834SUY5_9FABA</name>
<reference evidence="5" key="1">
    <citation type="submission" date="2020-09" db="EMBL/GenBank/DDBJ databases">
        <title>Genome-Enabled Discovery of Anthraquinone Biosynthesis in Senna tora.</title>
        <authorList>
            <person name="Kang S.-H."/>
            <person name="Pandey R.P."/>
            <person name="Lee C.-M."/>
            <person name="Sim J.-S."/>
            <person name="Jeong J.-T."/>
            <person name="Choi B.-S."/>
            <person name="Jung M."/>
            <person name="Ginzburg D."/>
            <person name="Zhao K."/>
            <person name="Won S.Y."/>
            <person name="Oh T.-J."/>
            <person name="Yu Y."/>
            <person name="Kim N.-H."/>
            <person name="Lee O.R."/>
            <person name="Lee T.-H."/>
            <person name="Bashyal P."/>
            <person name="Kim T.-S."/>
            <person name="Lee W.-H."/>
            <person name="Kawkins C."/>
            <person name="Kim C.-K."/>
            <person name="Kim J.S."/>
            <person name="Ahn B.O."/>
            <person name="Rhee S.Y."/>
            <person name="Sohng J.K."/>
        </authorList>
    </citation>
    <scope>NUCLEOTIDE SEQUENCE</scope>
    <source>
        <tissue evidence="5">Leaf</tissue>
    </source>
</reference>
<dbReference type="EMBL" id="JAAIUW010000010">
    <property type="protein sequence ID" value="KAF7810998.1"/>
    <property type="molecule type" value="Genomic_DNA"/>
</dbReference>
<dbReference type="PANTHER" id="PTHR48047">
    <property type="entry name" value="GLYCOSYLTRANSFERASE"/>
    <property type="match status" value="1"/>
</dbReference>
<dbReference type="SUPFAM" id="SSF53756">
    <property type="entry name" value="UDP-Glycosyltransferase/glycogen phosphorylase"/>
    <property type="match status" value="1"/>
</dbReference>
<dbReference type="AlphaFoldDB" id="A0A834SUY5"/>
<dbReference type="CDD" id="cd03784">
    <property type="entry name" value="GT1_Gtf-like"/>
    <property type="match status" value="1"/>
</dbReference>
<protein>
    <submittedName>
        <fullName evidence="5">Scopoletin glucosyltransferase-like</fullName>
    </submittedName>
</protein>
<dbReference type="Gene3D" id="3.40.50.2000">
    <property type="entry name" value="Glycogen Phosphorylase B"/>
    <property type="match status" value="2"/>
</dbReference>
<accession>A0A834SUY5</accession>
<dbReference type="GO" id="GO:0035251">
    <property type="term" value="F:UDP-glucosyltransferase activity"/>
    <property type="evidence" value="ECO:0007669"/>
    <property type="project" value="TreeGrafter"/>
</dbReference>
<dbReference type="InterPro" id="IPR002213">
    <property type="entry name" value="UDP_glucos_trans"/>
</dbReference>